<keyword evidence="3" id="KW-1185">Reference proteome</keyword>
<dbReference type="EMBL" id="OU466862">
    <property type="protein sequence ID" value="CAH2070481.1"/>
    <property type="molecule type" value="Genomic_DNA"/>
</dbReference>
<sequence>HCGMANVIGLCLRAKLKDCVPLHYKVDIRVSPGTHADEVSGEDYKEKVIAALENPNPRQLVDECIVSNE</sequence>
<dbReference type="PANTHER" id="PTHR12377">
    <property type="entry name" value="CYTOSOLIC IRON-SULFUR ASSEMBLY COMPONENT 2B-RELATED"/>
    <property type="match status" value="1"/>
</dbReference>
<organism evidence="2 3">
    <name type="scientific">Thlaspi arvense</name>
    <name type="common">Field penny-cress</name>
    <dbReference type="NCBI Taxonomy" id="13288"/>
    <lineage>
        <taxon>Eukaryota</taxon>
        <taxon>Viridiplantae</taxon>
        <taxon>Streptophyta</taxon>
        <taxon>Embryophyta</taxon>
        <taxon>Tracheophyta</taxon>
        <taxon>Spermatophyta</taxon>
        <taxon>Magnoliopsida</taxon>
        <taxon>eudicotyledons</taxon>
        <taxon>Gunneridae</taxon>
        <taxon>Pentapetalae</taxon>
        <taxon>rosids</taxon>
        <taxon>malvids</taxon>
        <taxon>Brassicales</taxon>
        <taxon>Brassicaceae</taxon>
        <taxon>Thlaspideae</taxon>
        <taxon>Thlaspi</taxon>
    </lineage>
</organism>
<dbReference type="AlphaFoldDB" id="A0AAU9SPJ9"/>
<evidence type="ECO:0000256" key="1">
    <source>
        <dbReference type="ARBA" id="ARBA00010381"/>
    </source>
</evidence>
<evidence type="ECO:0000313" key="3">
    <source>
        <dbReference type="Proteomes" id="UP000836841"/>
    </source>
</evidence>
<accession>A0AAU9SPJ9</accession>
<feature type="non-terminal residue" evidence="2">
    <location>
        <position position="1"/>
    </location>
</feature>
<dbReference type="InterPro" id="IPR039796">
    <property type="entry name" value="MIP18"/>
</dbReference>
<dbReference type="InterPro" id="IPR034904">
    <property type="entry name" value="FSCA_dom_sf"/>
</dbReference>
<reference evidence="2 3" key="1">
    <citation type="submission" date="2022-03" db="EMBL/GenBank/DDBJ databases">
        <authorList>
            <person name="Nunn A."/>
            <person name="Chopra R."/>
            <person name="Nunn A."/>
            <person name="Contreras Garrido A."/>
        </authorList>
    </citation>
    <scope>NUCLEOTIDE SEQUENCE [LARGE SCALE GENOMIC DNA]</scope>
</reference>
<protein>
    <submittedName>
        <fullName evidence="2">Uncharacterized protein</fullName>
    </submittedName>
</protein>
<dbReference type="Gene3D" id="3.30.300.130">
    <property type="entry name" value="Fe-S cluster assembly (FSCA)"/>
    <property type="match status" value="1"/>
</dbReference>
<name>A0AAU9SPJ9_THLAR</name>
<feature type="non-terminal residue" evidence="2">
    <location>
        <position position="69"/>
    </location>
</feature>
<evidence type="ECO:0000313" key="2">
    <source>
        <dbReference type="EMBL" id="CAH2070481.1"/>
    </source>
</evidence>
<comment type="similarity">
    <text evidence="1">Belongs to the MIP18 family.</text>
</comment>
<proteinExistence type="inferred from homology"/>
<dbReference type="Gene3D" id="6.10.250.1280">
    <property type="match status" value="1"/>
</dbReference>
<dbReference type="GO" id="GO:0051604">
    <property type="term" value="P:protein maturation"/>
    <property type="evidence" value="ECO:0007669"/>
    <property type="project" value="InterPro"/>
</dbReference>
<dbReference type="Proteomes" id="UP000836841">
    <property type="component" value="Chromosome 6"/>
</dbReference>
<dbReference type="PANTHER" id="PTHR12377:SF3">
    <property type="entry name" value="PROTEIN AE7-LIKE 1"/>
    <property type="match status" value="1"/>
</dbReference>
<gene>
    <name evidence="2" type="ORF">TAV2_LOCUS18877</name>
</gene>